<feature type="transmembrane region" description="Helical" evidence="2">
    <location>
        <begin position="131"/>
        <end position="153"/>
    </location>
</feature>
<feature type="transmembrane region" description="Helical" evidence="2">
    <location>
        <begin position="556"/>
        <end position="575"/>
    </location>
</feature>
<feature type="transmembrane region" description="Helical" evidence="2">
    <location>
        <begin position="507"/>
        <end position="524"/>
    </location>
</feature>
<feature type="transmembrane region" description="Helical" evidence="2">
    <location>
        <begin position="233"/>
        <end position="260"/>
    </location>
</feature>
<feature type="transmembrane region" description="Helical" evidence="2">
    <location>
        <begin position="174"/>
        <end position="193"/>
    </location>
</feature>
<feature type="transmembrane region" description="Helical" evidence="2">
    <location>
        <begin position="360"/>
        <end position="378"/>
    </location>
</feature>
<gene>
    <name evidence="3" type="ORF">JD79_00944</name>
</gene>
<accession>A0A317QFN1</accession>
<comment type="caution">
    <text evidence="3">The sequence shown here is derived from an EMBL/GenBank/DDBJ whole genome shotgun (WGS) entry which is preliminary data.</text>
</comment>
<feature type="transmembrane region" description="Helical" evidence="2">
    <location>
        <begin position="424"/>
        <end position="442"/>
    </location>
</feature>
<evidence type="ECO:0000256" key="1">
    <source>
        <dbReference type="SAM" id="MobiDB-lite"/>
    </source>
</evidence>
<dbReference type="AlphaFoldDB" id="A0A317QFN1"/>
<feature type="transmembrane region" description="Helical" evidence="2">
    <location>
        <begin position="481"/>
        <end position="500"/>
    </location>
</feature>
<protein>
    <recommendedName>
        <fullName evidence="5">Glycosyltransferase RgtA/B/C/D-like domain-containing protein</fullName>
    </recommendedName>
</protein>
<keyword evidence="2" id="KW-1133">Transmembrane helix</keyword>
<feature type="transmembrane region" description="Helical" evidence="2">
    <location>
        <begin position="384"/>
        <end position="417"/>
    </location>
</feature>
<feature type="transmembrane region" description="Helical" evidence="2">
    <location>
        <begin position="530"/>
        <end position="549"/>
    </location>
</feature>
<dbReference type="Proteomes" id="UP000246661">
    <property type="component" value="Unassembled WGS sequence"/>
</dbReference>
<evidence type="ECO:0000313" key="4">
    <source>
        <dbReference type="Proteomes" id="UP000246661"/>
    </source>
</evidence>
<feature type="transmembrane region" description="Helical" evidence="2">
    <location>
        <begin position="50"/>
        <end position="69"/>
    </location>
</feature>
<organism evidence="3 4">
    <name type="scientific">Geodermatophilus normandii</name>
    <dbReference type="NCBI Taxonomy" id="1137989"/>
    <lineage>
        <taxon>Bacteria</taxon>
        <taxon>Bacillati</taxon>
        <taxon>Actinomycetota</taxon>
        <taxon>Actinomycetes</taxon>
        <taxon>Geodermatophilales</taxon>
        <taxon>Geodermatophilaceae</taxon>
        <taxon>Geodermatophilus</taxon>
    </lineage>
</organism>
<feature type="transmembrane region" description="Helical" evidence="2">
    <location>
        <begin position="337"/>
        <end position="355"/>
    </location>
</feature>
<feature type="transmembrane region" description="Helical" evidence="2">
    <location>
        <begin position="304"/>
        <end position="325"/>
    </location>
</feature>
<feature type="transmembrane region" description="Helical" evidence="2">
    <location>
        <begin position="75"/>
        <end position="95"/>
    </location>
</feature>
<feature type="compositionally biased region" description="Basic and acidic residues" evidence="1">
    <location>
        <begin position="7"/>
        <end position="18"/>
    </location>
</feature>
<proteinExistence type="predicted"/>
<feature type="region of interest" description="Disordered" evidence="1">
    <location>
        <begin position="1"/>
        <end position="20"/>
    </location>
</feature>
<reference evidence="4" key="1">
    <citation type="submission" date="2018-05" db="EMBL/GenBank/DDBJ databases">
        <authorList>
            <person name="Klenk H.-P."/>
            <person name="Huntemann M."/>
            <person name="Clum A."/>
            <person name="Pillay M."/>
            <person name="Palaniappan K."/>
            <person name="Varghese N."/>
            <person name="Mikhailova N."/>
            <person name="Stamatis D."/>
            <person name="Reddy T."/>
            <person name="Daum C."/>
            <person name="Shapiro N."/>
            <person name="Ivanova N."/>
            <person name="Kyrpides N."/>
            <person name="Woyke T."/>
        </authorList>
    </citation>
    <scope>NUCLEOTIDE SEQUENCE [LARGE SCALE GENOMIC DNA]</scope>
    <source>
        <strain evidence="4">DSM 45417</strain>
    </source>
</reference>
<evidence type="ECO:0000256" key="2">
    <source>
        <dbReference type="SAM" id="Phobius"/>
    </source>
</evidence>
<evidence type="ECO:0008006" key="5">
    <source>
        <dbReference type="Google" id="ProtNLM"/>
    </source>
</evidence>
<keyword evidence="4" id="KW-1185">Reference proteome</keyword>
<keyword evidence="2" id="KW-0812">Transmembrane</keyword>
<keyword evidence="2" id="KW-0472">Membrane</keyword>
<dbReference type="EMBL" id="QGTX01000001">
    <property type="protein sequence ID" value="PWW21803.1"/>
    <property type="molecule type" value="Genomic_DNA"/>
</dbReference>
<feature type="transmembrane region" description="Helical" evidence="2">
    <location>
        <begin position="102"/>
        <end position="125"/>
    </location>
</feature>
<evidence type="ECO:0000313" key="3">
    <source>
        <dbReference type="EMBL" id="PWW21803.1"/>
    </source>
</evidence>
<name>A0A317QFN1_9ACTN</name>
<feature type="transmembrane region" description="Helical" evidence="2">
    <location>
        <begin position="280"/>
        <end position="297"/>
    </location>
</feature>
<sequence>MTTSVVDEGRHSGPDEPAPRVVARPGRLARWRRLEPLPAAIRPAGPHVRLLLPAAALAALVLVGVAAALGADDLLAAGVVAVCVAGMGVAPALHLRTAGTATLLLASGAISCSVTVLVGLGMAWTGAWHPAAAFVVAGGISAAWLLAHLMRALRLRSAAVAGARQALQEVHRPAWVLAFVGLALTTTGAVHHAGEEPTPGGLLGVLGPIWFIGVVLTLAAALVATWARRSPALAVLLLVLPVVTAQAIVYQAPAVMVAARHVGVLEYVLANGSLEPSADIYQAWSGMFAGSAWLTAVGRIGDPLVTVAAFAPIMLQAGAVLAVRVLAGHLGLSRARAWWAGAVFGLGSTLSAVFFAPQSLAFLLAMTVVAFSVRAATASGRARAGLGLLVAVVSCAIAVTHQISPYLTVAALVALFAFRVVRSWWLPVVVLVPALAWAAVNFEQVSSYFSPSAVGNVVANVRPPSLSYNDFSESLTARLTYGLPALLLVLIGLLAVVSWWRRRDRRSWALLVTAASPGLLAFGSDYGQEVVFRVALFALPWLAIAVALLRLPRRSAPVGLALGAVVLVAVHTYGMTGMDYARVMRADEAAQLAQLERSAPDGAVLFSLGTGAATPYRLTEDYFRIQFGVLTYHGPTAELPAAPEDQAEADAVVGQLADVLQDTIDGPVYVDVSTAESGYTDLYGIQRAADFDRYARAFAGSDGWRAFSTGPTATIYELVR</sequence>
<feature type="transmembrane region" description="Helical" evidence="2">
    <location>
        <begin position="205"/>
        <end position="226"/>
    </location>
</feature>